<protein>
    <submittedName>
        <fullName evidence="1">Uncharacterized protein</fullName>
    </submittedName>
</protein>
<name>A0A8H3LTW5_9GLOM</name>
<accession>A0A8H3LTW5</accession>
<evidence type="ECO:0000313" key="1">
    <source>
        <dbReference type="EMBL" id="GES92041.1"/>
    </source>
</evidence>
<proteinExistence type="predicted"/>
<reference evidence="1" key="1">
    <citation type="submission" date="2019-10" db="EMBL/GenBank/DDBJ databases">
        <title>Conservation and host-specific expression of non-tandemly repeated heterogenous ribosome RNA gene in arbuscular mycorrhizal fungi.</title>
        <authorList>
            <person name="Maeda T."/>
            <person name="Kobayashi Y."/>
            <person name="Nakagawa T."/>
            <person name="Ezawa T."/>
            <person name="Yamaguchi K."/>
            <person name="Bino T."/>
            <person name="Nishimoto Y."/>
            <person name="Shigenobu S."/>
            <person name="Kawaguchi M."/>
        </authorList>
    </citation>
    <scope>NUCLEOTIDE SEQUENCE</scope>
    <source>
        <strain evidence="1">HR1</strain>
    </source>
</reference>
<dbReference type="AlphaFoldDB" id="A0A8H3LTW5"/>
<evidence type="ECO:0000313" key="2">
    <source>
        <dbReference type="Proteomes" id="UP000615446"/>
    </source>
</evidence>
<sequence length="114" mass="13156">MFTFLPKLNIQEAEICPKKKQKGIINNVLESKKESPLHSTYIPTEIWYQKKAEVCVSKEKKKKENVSNILKSKKGLSHSTTIFTFLLKPNIQEAKVHVPKEKTRKGTLITFPIF</sequence>
<gene>
    <name evidence="1" type="ORF">RCL2_001884300</name>
</gene>
<dbReference type="Proteomes" id="UP000615446">
    <property type="component" value="Unassembled WGS sequence"/>
</dbReference>
<comment type="caution">
    <text evidence="1">The sequence shown here is derived from an EMBL/GenBank/DDBJ whole genome shotgun (WGS) entry which is preliminary data.</text>
</comment>
<dbReference type="EMBL" id="BLAL01000208">
    <property type="protein sequence ID" value="GES92041.1"/>
    <property type="molecule type" value="Genomic_DNA"/>
</dbReference>
<organism evidence="1 2">
    <name type="scientific">Rhizophagus clarus</name>
    <dbReference type="NCBI Taxonomy" id="94130"/>
    <lineage>
        <taxon>Eukaryota</taxon>
        <taxon>Fungi</taxon>
        <taxon>Fungi incertae sedis</taxon>
        <taxon>Mucoromycota</taxon>
        <taxon>Glomeromycotina</taxon>
        <taxon>Glomeromycetes</taxon>
        <taxon>Glomerales</taxon>
        <taxon>Glomeraceae</taxon>
        <taxon>Rhizophagus</taxon>
    </lineage>
</organism>